<dbReference type="AlphaFoldDB" id="A0A225MQX2"/>
<feature type="signal peptide" evidence="2">
    <location>
        <begin position="1"/>
        <end position="28"/>
    </location>
</feature>
<dbReference type="PANTHER" id="PTHR42928:SF5">
    <property type="entry name" value="BLR1237 PROTEIN"/>
    <property type="match status" value="1"/>
</dbReference>
<evidence type="ECO:0000256" key="2">
    <source>
        <dbReference type="SAM" id="SignalP"/>
    </source>
</evidence>
<accession>A0A225MQX2</accession>
<dbReference type="Proteomes" id="UP000214603">
    <property type="component" value="Unassembled WGS sequence"/>
</dbReference>
<dbReference type="RefSeq" id="WP_088602226.1">
    <property type="nucleotide sequence ID" value="NZ_NJIH01000003.1"/>
</dbReference>
<evidence type="ECO:0008006" key="5">
    <source>
        <dbReference type="Google" id="ProtNLM"/>
    </source>
</evidence>
<gene>
    <name evidence="3" type="ORF">CEY11_04805</name>
</gene>
<name>A0A225MQX2_9BURK</name>
<dbReference type="CDD" id="cd07012">
    <property type="entry name" value="PBP2_Bug_TTT"/>
    <property type="match status" value="1"/>
</dbReference>
<dbReference type="Gene3D" id="3.40.190.150">
    <property type="entry name" value="Bordetella uptake gene, domain 1"/>
    <property type="match status" value="1"/>
</dbReference>
<keyword evidence="4" id="KW-1185">Reference proteome</keyword>
<dbReference type="InterPro" id="IPR005064">
    <property type="entry name" value="BUG"/>
</dbReference>
<feature type="chain" id="PRO_5011990951" description="MFS transporter" evidence="2">
    <location>
        <begin position="29"/>
        <end position="326"/>
    </location>
</feature>
<reference evidence="4" key="1">
    <citation type="submission" date="2017-06" db="EMBL/GenBank/DDBJ databases">
        <title>Herbaspirillum phytohormonus sp. nov., isolated from the root nodule of Robinia pseudoacacia in lead-zinc mine.</title>
        <authorList>
            <person name="Fan M."/>
            <person name="Lin Y."/>
        </authorList>
    </citation>
    <scope>NUCLEOTIDE SEQUENCE [LARGE SCALE GENOMIC DNA]</scope>
    <source>
        <strain evidence="4">SC-089</strain>
    </source>
</reference>
<organism evidence="3 4">
    <name type="scientific">Candidimonas nitroreducens</name>
    <dbReference type="NCBI Taxonomy" id="683354"/>
    <lineage>
        <taxon>Bacteria</taxon>
        <taxon>Pseudomonadati</taxon>
        <taxon>Pseudomonadota</taxon>
        <taxon>Betaproteobacteria</taxon>
        <taxon>Burkholderiales</taxon>
        <taxon>Alcaligenaceae</taxon>
        <taxon>Candidimonas</taxon>
    </lineage>
</organism>
<dbReference type="SUPFAM" id="SSF53850">
    <property type="entry name" value="Periplasmic binding protein-like II"/>
    <property type="match status" value="1"/>
</dbReference>
<comment type="similarity">
    <text evidence="1">Belongs to the UPF0065 (bug) family.</text>
</comment>
<protein>
    <recommendedName>
        <fullName evidence="5">MFS transporter</fullName>
    </recommendedName>
</protein>
<dbReference type="Pfam" id="PF03401">
    <property type="entry name" value="TctC"/>
    <property type="match status" value="1"/>
</dbReference>
<sequence>MSFNENRIGRRAFLVLSAGALLCKQAFARSDFPNKPVKVVVPYLPGGNSDVLGRMLARGLSALYGQQFFVENKSGSNSIIGTNYVAKSPADGYTLLFAISALANNETLYKRLPYKRSELTAVAGVARTPLVLATGHPVESLQKFIEFLHGRSMVSYATSGVGSAAHLLSERFVQAMNLQSATHVAYKGSAAIIADLVPGRVDFTFDSVTLMGGLIKQGKLHALAVTSEERLPALPTVPTLKELGFPSLTFYVWGGVFAPAATPPAVVDSLSAAVQEVLGKPEVRAKLRELNIEPFLIKSAEFNRFIDRDIQESGDLIRRMKVVLDQ</sequence>
<proteinExistence type="inferred from homology"/>
<dbReference type="PANTHER" id="PTHR42928">
    <property type="entry name" value="TRICARBOXYLATE-BINDING PROTEIN"/>
    <property type="match status" value="1"/>
</dbReference>
<evidence type="ECO:0000313" key="4">
    <source>
        <dbReference type="Proteomes" id="UP000214603"/>
    </source>
</evidence>
<evidence type="ECO:0000256" key="1">
    <source>
        <dbReference type="ARBA" id="ARBA00006987"/>
    </source>
</evidence>
<dbReference type="PIRSF" id="PIRSF017082">
    <property type="entry name" value="YflP"/>
    <property type="match status" value="1"/>
</dbReference>
<dbReference type="InterPro" id="IPR042100">
    <property type="entry name" value="Bug_dom1"/>
</dbReference>
<keyword evidence="2" id="KW-0732">Signal</keyword>
<dbReference type="Gene3D" id="3.40.190.10">
    <property type="entry name" value="Periplasmic binding protein-like II"/>
    <property type="match status" value="1"/>
</dbReference>
<dbReference type="EMBL" id="NJIH01000003">
    <property type="protein sequence ID" value="OWT63646.1"/>
    <property type="molecule type" value="Genomic_DNA"/>
</dbReference>
<comment type="caution">
    <text evidence="3">The sequence shown here is derived from an EMBL/GenBank/DDBJ whole genome shotgun (WGS) entry which is preliminary data.</text>
</comment>
<dbReference type="OrthoDB" id="8888667at2"/>
<evidence type="ECO:0000313" key="3">
    <source>
        <dbReference type="EMBL" id="OWT63646.1"/>
    </source>
</evidence>